<dbReference type="Pfam" id="PF00789">
    <property type="entry name" value="UBX"/>
    <property type="match status" value="1"/>
</dbReference>
<dbReference type="GO" id="GO:0007030">
    <property type="term" value="P:Golgi organization"/>
    <property type="evidence" value="ECO:0000318"/>
    <property type="project" value="GO_Central"/>
</dbReference>
<dbReference type="OrthoDB" id="25887at2759"/>
<dbReference type="GO" id="GO:0005829">
    <property type="term" value="C:cytosol"/>
    <property type="evidence" value="ECO:0000318"/>
    <property type="project" value="GO_Central"/>
</dbReference>
<evidence type="ECO:0000259" key="11">
    <source>
        <dbReference type="PROSITE" id="PS51399"/>
    </source>
</evidence>
<feature type="region of interest" description="Disordered" evidence="9">
    <location>
        <begin position="49"/>
        <end position="213"/>
    </location>
</feature>
<dbReference type="SUPFAM" id="SSF46934">
    <property type="entry name" value="UBA-like"/>
    <property type="match status" value="1"/>
</dbReference>
<dbReference type="SMART" id="SM00553">
    <property type="entry name" value="SEP"/>
    <property type="match status" value="1"/>
</dbReference>
<dbReference type="InterPro" id="IPR036241">
    <property type="entry name" value="NSFL1C_SEP_dom_sf"/>
</dbReference>
<dbReference type="FunFam" id="3.10.20.90:FF:000179">
    <property type="entry name" value="Plant UBX domain-containing protein 4"/>
    <property type="match status" value="1"/>
</dbReference>
<dbReference type="GO" id="GO:0043130">
    <property type="term" value="F:ubiquitin binding"/>
    <property type="evidence" value="ECO:0000318"/>
    <property type="project" value="GO_Central"/>
</dbReference>
<dbReference type="EnsemblMetazoa" id="XM_030993017">
    <property type="protein sequence ID" value="XP_030848877"/>
    <property type="gene ID" value="LOC588505"/>
</dbReference>
<dbReference type="AlphaFoldDB" id="A0A7M7T2F8"/>
<feature type="region of interest" description="Disordered" evidence="9">
    <location>
        <begin position="276"/>
        <end position="336"/>
    </location>
</feature>
<dbReference type="Pfam" id="PF14555">
    <property type="entry name" value="UBA_4"/>
    <property type="match status" value="1"/>
</dbReference>
<reference evidence="13" key="1">
    <citation type="submission" date="2015-02" db="EMBL/GenBank/DDBJ databases">
        <title>Genome sequencing for Strongylocentrotus purpuratus.</title>
        <authorList>
            <person name="Murali S."/>
            <person name="Liu Y."/>
            <person name="Vee V."/>
            <person name="English A."/>
            <person name="Wang M."/>
            <person name="Skinner E."/>
            <person name="Han Y."/>
            <person name="Muzny D.M."/>
            <person name="Worley K.C."/>
            <person name="Gibbs R.A."/>
        </authorList>
    </citation>
    <scope>NUCLEOTIDE SEQUENCE</scope>
</reference>
<dbReference type="OMA" id="QEWYTGG"/>
<dbReference type="CDD" id="cd14348">
    <property type="entry name" value="UBA_p47"/>
    <property type="match status" value="1"/>
</dbReference>
<dbReference type="FunFam" id="3.30.420.210:FF:000001">
    <property type="entry name" value="NSFL1 (P97) cofactor (P47)"/>
    <property type="match status" value="1"/>
</dbReference>
<dbReference type="InterPro" id="IPR001012">
    <property type="entry name" value="UBX_dom"/>
</dbReference>
<dbReference type="Gene3D" id="3.10.20.90">
    <property type="entry name" value="Phosphatidylinositol 3-kinase Catalytic Subunit, Chain A, domain 1"/>
    <property type="match status" value="1"/>
</dbReference>
<keyword evidence="7" id="KW-0206">Cytoskeleton</keyword>
<dbReference type="InterPro" id="IPR012989">
    <property type="entry name" value="SEP_domain"/>
</dbReference>
<feature type="domain" description="UBX" evidence="10">
    <location>
        <begin position="335"/>
        <end position="412"/>
    </location>
</feature>
<dbReference type="InterPro" id="IPR009060">
    <property type="entry name" value="UBA-like_sf"/>
</dbReference>
<evidence type="ECO:0000256" key="7">
    <source>
        <dbReference type="ARBA" id="ARBA00023212"/>
    </source>
</evidence>
<dbReference type="GO" id="GO:0000045">
    <property type="term" value="P:autophagosome assembly"/>
    <property type="evidence" value="ECO:0000318"/>
    <property type="project" value="GO_Central"/>
</dbReference>
<protein>
    <submittedName>
        <fullName evidence="12">Uncharacterized protein</fullName>
    </submittedName>
</protein>
<dbReference type="SUPFAM" id="SSF102848">
    <property type="entry name" value="NSFL1 (p97 ATPase) cofactor p47, SEP domain"/>
    <property type="match status" value="1"/>
</dbReference>
<evidence type="ECO:0000256" key="3">
    <source>
        <dbReference type="ARBA" id="ARBA00004555"/>
    </source>
</evidence>
<feature type="compositionally biased region" description="Basic and acidic residues" evidence="9">
    <location>
        <begin position="145"/>
        <end position="164"/>
    </location>
</feature>
<dbReference type="Proteomes" id="UP000007110">
    <property type="component" value="Unassembled WGS sequence"/>
</dbReference>
<feature type="compositionally biased region" description="Low complexity" evidence="9">
    <location>
        <begin position="88"/>
        <end position="101"/>
    </location>
</feature>
<dbReference type="Gene3D" id="1.10.8.10">
    <property type="entry name" value="DNA helicase RuvA subunit, C-terminal domain"/>
    <property type="match status" value="1"/>
</dbReference>
<dbReference type="PANTHER" id="PTHR23333:SF20">
    <property type="entry name" value="NSFL1 COFACTOR P47"/>
    <property type="match status" value="1"/>
</dbReference>
<dbReference type="InterPro" id="IPR029071">
    <property type="entry name" value="Ubiquitin-like_domsf"/>
</dbReference>
<dbReference type="SUPFAM" id="SSF54236">
    <property type="entry name" value="Ubiquitin-like"/>
    <property type="match status" value="1"/>
</dbReference>
<dbReference type="Pfam" id="PF08059">
    <property type="entry name" value="SEP"/>
    <property type="match status" value="1"/>
</dbReference>
<feature type="compositionally biased region" description="Basic and acidic residues" evidence="9">
    <location>
        <begin position="58"/>
        <end position="72"/>
    </location>
</feature>
<dbReference type="InParanoid" id="A0A7M7T2F8"/>
<keyword evidence="4" id="KW-0963">Cytoplasm</keyword>
<proteinExistence type="predicted"/>
<sequence>MAATSAELEKDGLLTQFIGVTGAERERASFFLESSGWKLEVALESFYDNSDDMVTDPPSRDPPSERQPEPPRVEPPPAAQPQGGGKAKGSAPKGRGGSSSRIATLGDYSSKKANDDSDEEGQAFYAGGPEHGSGQQVVGPKKKKVESDSLVKDIFKQAKEHGAEEVAGGSPSTSQPRNTSRAFRGAGYRLGESPQEPVVPVPGTSGTMPGPKPRERHVVLKMWKTGFSIDDGELRDYREPQNDAFLKAIMKGEIPDELLQLGKGGEVSLDLEDHRSEEFTRPKQSTKAFTGHGVMLGSPTPTMNPGAPSGQSQGTPSQQSSGAAAAPAASIDVDPNQPTTTLQLRLADGSRLTGKFNHCHTVGDIRNFVTASRPQYSGQSFNLLTTFPNKTLTDTSQTIEGAKLMNAVIVQRLT</sequence>
<dbReference type="GO" id="GO:0005634">
    <property type="term" value="C:nucleus"/>
    <property type="evidence" value="ECO:0000318"/>
    <property type="project" value="GO_Central"/>
</dbReference>
<dbReference type="PROSITE" id="PS50033">
    <property type="entry name" value="UBX"/>
    <property type="match status" value="1"/>
</dbReference>
<evidence type="ECO:0000256" key="4">
    <source>
        <dbReference type="ARBA" id="ARBA00022490"/>
    </source>
</evidence>
<evidence type="ECO:0000256" key="5">
    <source>
        <dbReference type="ARBA" id="ARBA00022786"/>
    </source>
</evidence>
<evidence type="ECO:0000256" key="2">
    <source>
        <dbReference type="ARBA" id="ARBA00004300"/>
    </source>
</evidence>
<keyword evidence="8" id="KW-0539">Nucleus</keyword>
<dbReference type="RefSeq" id="XP_030848877.1">
    <property type="nucleotide sequence ID" value="XM_030993017.1"/>
</dbReference>
<dbReference type="SMART" id="SM00166">
    <property type="entry name" value="UBX"/>
    <property type="match status" value="1"/>
</dbReference>
<keyword evidence="6" id="KW-0333">Golgi apparatus</keyword>
<dbReference type="GO" id="GO:0061025">
    <property type="term" value="P:membrane fusion"/>
    <property type="evidence" value="ECO:0000318"/>
    <property type="project" value="GO_Central"/>
</dbReference>
<feature type="compositionally biased region" description="Low complexity" evidence="9">
    <location>
        <begin position="305"/>
        <end position="330"/>
    </location>
</feature>
<evidence type="ECO:0000256" key="1">
    <source>
        <dbReference type="ARBA" id="ARBA00004123"/>
    </source>
</evidence>
<feature type="domain" description="SEP" evidence="11">
    <location>
        <begin position="215"/>
        <end position="280"/>
    </location>
</feature>
<dbReference type="KEGG" id="spu:588505"/>
<organism evidence="12 13">
    <name type="scientific">Strongylocentrotus purpuratus</name>
    <name type="common">Purple sea urchin</name>
    <dbReference type="NCBI Taxonomy" id="7668"/>
    <lineage>
        <taxon>Eukaryota</taxon>
        <taxon>Metazoa</taxon>
        <taxon>Echinodermata</taxon>
        <taxon>Eleutherozoa</taxon>
        <taxon>Echinozoa</taxon>
        <taxon>Echinoidea</taxon>
        <taxon>Euechinoidea</taxon>
        <taxon>Echinacea</taxon>
        <taxon>Camarodonta</taxon>
        <taxon>Echinidea</taxon>
        <taxon>Strongylocentrotidae</taxon>
        <taxon>Strongylocentrotus</taxon>
    </lineage>
</organism>
<dbReference type="PANTHER" id="PTHR23333">
    <property type="entry name" value="UBX DOMAIN CONTAINING PROTEIN"/>
    <property type="match status" value="1"/>
</dbReference>
<reference evidence="12" key="2">
    <citation type="submission" date="2021-01" db="UniProtKB">
        <authorList>
            <consortium name="EnsemblMetazoa"/>
        </authorList>
    </citation>
    <scope>IDENTIFICATION</scope>
</reference>
<evidence type="ECO:0000259" key="10">
    <source>
        <dbReference type="PROSITE" id="PS50033"/>
    </source>
</evidence>
<accession>A0A7M7T2F8</accession>
<evidence type="ECO:0000313" key="12">
    <source>
        <dbReference type="EnsemblMetazoa" id="XP_030848877"/>
    </source>
</evidence>
<dbReference type="GO" id="GO:0005794">
    <property type="term" value="C:Golgi apparatus"/>
    <property type="evidence" value="ECO:0007669"/>
    <property type="project" value="UniProtKB-SubCell"/>
</dbReference>
<dbReference type="CDD" id="cd01770">
    <property type="entry name" value="UBX_UBXN2"/>
    <property type="match status" value="1"/>
</dbReference>
<name>A0A7M7T2F8_STRPU</name>
<comment type="subcellular location">
    <subcellularLocation>
        <location evidence="2">Cytoplasm</location>
        <location evidence="2">Cytoskeleton</location>
        <location evidence="2">Microtubule organizing center</location>
        <location evidence="2">Centrosome</location>
    </subcellularLocation>
    <subcellularLocation>
        <location evidence="3">Golgi apparatus</location>
    </subcellularLocation>
    <subcellularLocation>
        <location evidence="1">Nucleus</location>
    </subcellularLocation>
</comment>
<dbReference type="GO" id="GO:0043161">
    <property type="term" value="P:proteasome-mediated ubiquitin-dependent protein catabolic process"/>
    <property type="evidence" value="ECO:0000318"/>
    <property type="project" value="GO_Central"/>
</dbReference>
<dbReference type="FunFam" id="1.10.8.10:FF:000020">
    <property type="entry name" value="NSFL1 (p97) cofactor (p47)"/>
    <property type="match status" value="1"/>
</dbReference>
<evidence type="ECO:0000256" key="6">
    <source>
        <dbReference type="ARBA" id="ARBA00023034"/>
    </source>
</evidence>
<dbReference type="GO" id="GO:0031468">
    <property type="term" value="P:nuclear membrane reassembly"/>
    <property type="evidence" value="ECO:0000318"/>
    <property type="project" value="GO_Central"/>
</dbReference>
<keyword evidence="13" id="KW-1185">Reference proteome</keyword>
<evidence type="ECO:0000256" key="9">
    <source>
        <dbReference type="SAM" id="MobiDB-lite"/>
    </source>
</evidence>
<dbReference type="GO" id="GO:0005813">
    <property type="term" value="C:centrosome"/>
    <property type="evidence" value="ECO:0007669"/>
    <property type="project" value="UniProtKB-SubCell"/>
</dbReference>
<keyword evidence="5" id="KW-0833">Ubl conjugation pathway</keyword>
<dbReference type="Gene3D" id="3.30.420.210">
    <property type="entry name" value="SEP domain"/>
    <property type="match status" value="1"/>
</dbReference>
<dbReference type="PROSITE" id="PS51399">
    <property type="entry name" value="SEP"/>
    <property type="match status" value="1"/>
</dbReference>
<feature type="compositionally biased region" description="Polar residues" evidence="9">
    <location>
        <begin position="170"/>
        <end position="181"/>
    </location>
</feature>
<evidence type="ECO:0000313" key="13">
    <source>
        <dbReference type="Proteomes" id="UP000007110"/>
    </source>
</evidence>
<evidence type="ECO:0000256" key="8">
    <source>
        <dbReference type="ARBA" id="ARBA00023242"/>
    </source>
</evidence>
<dbReference type="GeneID" id="588505"/>